<gene>
    <name evidence="2" type="ORF">UV8b_05939</name>
</gene>
<feature type="region of interest" description="Disordered" evidence="1">
    <location>
        <begin position="55"/>
        <end position="78"/>
    </location>
</feature>
<organism evidence="2 3">
    <name type="scientific">Ustilaginoidea virens</name>
    <name type="common">Rice false smut fungus</name>
    <name type="synonym">Villosiclava virens</name>
    <dbReference type="NCBI Taxonomy" id="1159556"/>
    <lineage>
        <taxon>Eukaryota</taxon>
        <taxon>Fungi</taxon>
        <taxon>Dikarya</taxon>
        <taxon>Ascomycota</taxon>
        <taxon>Pezizomycotina</taxon>
        <taxon>Sordariomycetes</taxon>
        <taxon>Hypocreomycetidae</taxon>
        <taxon>Hypocreales</taxon>
        <taxon>Clavicipitaceae</taxon>
        <taxon>Ustilaginoidea</taxon>
    </lineage>
</organism>
<dbReference type="RefSeq" id="XP_042999369.1">
    <property type="nucleotide sequence ID" value="XM_043143436.1"/>
</dbReference>
<protein>
    <submittedName>
        <fullName evidence="2">Uncharacterized protein</fullName>
    </submittedName>
</protein>
<feature type="region of interest" description="Disordered" evidence="1">
    <location>
        <begin position="1"/>
        <end position="33"/>
    </location>
</feature>
<keyword evidence="3" id="KW-1185">Reference proteome</keyword>
<dbReference type="Proteomes" id="UP000027002">
    <property type="component" value="Chromosome 4"/>
</dbReference>
<dbReference type="KEGG" id="uvi:66066716"/>
<evidence type="ECO:0000313" key="3">
    <source>
        <dbReference type="Proteomes" id="UP000027002"/>
    </source>
</evidence>
<name>A0A8E5MJE1_USTVR</name>
<feature type="compositionally biased region" description="Basic and acidic residues" evidence="1">
    <location>
        <begin position="68"/>
        <end position="78"/>
    </location>
</feature>
<proteinExistence type="predicted"/>
<sequence length="78" mass="8671">MHVLVPRLESATQTRRADQAKSRHSSLHSLPKPWIRRTMVRSQVDSVMACHASCPPSGSVFPELPQSSRHDMDATAHA</sequence>
<accession>A0A8E5MJE1</accession>
<evidence type="ECO:0000256" key="1">
    <source>
        <dbReference type="SAM" id="MobiDB-lite"/>
    </source>
</evidence>
<dbReference type="GeneID" id="66066716"/>
<dbReference type="AlphaFoldDB" id="A0A8E5MJE1"/>
<dbReference type="EMBL" id="CP072756">
    <property type="protein sequence ID" value="QUC21696.1"/>
    <property type="molecule type" value="Genomic_DNA"/>
</dbReference>
<reference evidence="2" key="1">
    <citation type="submission" date="2020-03" db="EMBL/GenBank/DDBJ databases">
        <title>A mixture of massive structural variations and highly conserved coding sequences in Ustilaginoidea virens genome.</title>
        <authorList>
            <person name="Zhang K."/>
            <person name="Zhao Z."/>
            <person name="Zhang Z."/>
            <person name="Li Y."/>
            <person name="Hsiang T."/>
            <person name="Sun W."/>
        </authorList>
    </citation>
    <scope>NUCLEOTIDE SEQUENCE</scope>
    <source>
        <strain evidence="2">UV-8b</strain>
    </source>
</reference>
<evidence type="ECO:0000313" key="2">
    <source>
        <dbReference type="EMBL" id="QUC21696.1"/>
    </source>
</evidence>